<dbReference type="PRINTS" id="PR00455">
    <property type="entry name" value="HTHTETR"/>
</dbReference>
<keyword evidence="1" id="KW-0805">Transcription regulation</keyword>
<comment type="caution">
    <text evidence="7">The sequence shown here is derived from an EMBL/GenBank/DDBJ whole genome shotgun (WGS) entry which is preliminary data.</text>
</comment>
<dbReference type="SUPFAM" id="SSF46689">
    <property type="entry name" value="Homeodomain-like"/>
    <property type="match status" value="1"/>
</dbReference>
<dbReference type="InterPro" id="IPR009057">
    <property type="entry name" value="Homeodomain-like_sf"/>
</dbReference>
<gene>
    <name evidence="7" type="ORF">IEE83_16840</name>
</gene>
<reference evidence="8" key="1">
    <citation type="submission" date="2023-07" db="EMBL/GenBank/DDBJ databases">
        <title>Dyadobacter sp. nov 'subterranea' isolated from contaminted grondwater.</title>
        <authorList>
            <person name="Szabo I."/>
            <person name="Al-Omari J."/>
            <person name="Szerdahelyi S.G."/>
            <person name="Rado J."/>
        </authorList>
    </citation>
    <scope>NUCLEOTIDE SEQUENCE [LARGE SCALE GENOMIC DNA]</scope>
    <source>
        <strain evidence="8">UP-52</strain>
    </source>
</reference>
<evidence type="ECO:0000256" key="3">
    <source>
        <dbReference type="ARBA" id="ARBA00023163"/>
    </source>
</evidence>
<keyword evidence="5" id="KW-0472">Membrane</keyword>
<name>A0ABR9WDI3_9BACT</name>
<dbReference type="EMBL" id="JACYGY010000001">
    <property type="protein sequence ID" value="MBE9463556.1"/>
    <property type="molecule type" value="Genomic_DNA"/>
</dbReference>
<keyword evidence="5" id="KW-1133">Transmembrane helix</keyword>
<dbReference type="InterPro" id="IPR050109">
    <property type="entry name" value="HTH-type_TetR-like_transc_reg"/>
</dbReference>
<evidence type="ECO:0000256" key="4">
    <source>
        <dbReference type="PROSITE-ProRule" id="PRU00335"/>
    </source>
</evidence>
<dbReference type="PANTHER" id="PTHR30055:SF234">
    <property type="entry name" value="HTH-TYPE TRANSCRIPTIONAL REGULATOR BETI"/>
    <property type="match status" value="1"/>
</dbReference>
<keyword evidence="8" id="KW-1185">Reference proteome</keyword>
<keyword evidence="2 4" id="KW-0238">DNA-binding</keyword>
<evidence type="ECO:0000256" key="2">
    <source>
        <dbReference type="ARBA" id="ARBA00023125"/>
    </source>
</evidence>
<dbReference type="PANTHER" id="PTHR30055">
    <property type="entry name" value="HTH-TYPE TRANSCRIPTIONAL REGULATOR RUTR"/>
    <property type="match status" value="1"/>
</dbReference>
<protein>
    <submittedName>
        <fullName evidence="7">TetR/AcrR family transcriptional regulator</fullName>
    </submittedName>
</protein>
<dbReference type="RefSeq" id="WP_194121678.1">
    <property type="nucleotide sequence ID" value="NZ_JACYGY010000001.1"/>
</dbReference>
<evidence type="ECO:0000313" key="7">
    <source>
        <dbReference type="EMBL" id="MBE9463556.1"/>
    </source>
</evidence>
<keyword evidence="3" id="KW-0804">Transcription</keyword>
<dbReference type="Proteomes" id="UP000634134">
    <property type="component" value="Unassembled WGS sequence"/>
</dbReference>
<sequence>MAKGKKNLDLSTEEKIMEAARKVFTEKGYAAARTRDIAEESGINLALLNYYFRSKEKLFELVMLEKVNKLFGTIIPILSDEKTELEEKLDKIAESYIDLLLVNPDLPIFVLSEIRRRPEKFAQLVNAKERVTQSVFMKQLMARKLNVSPFHILINLLGITVFPFVAKPVLSKLIGNEEQYDMLMKQRKELIPMWIKMMLV</sequence>
<accession>A0ABR9WDI3</accession>
<evidence type="ECO:0000256" key="5">
    <source>
        <dbReference type="SAM" id="Phobius"/>
    </source>
</evidence>
<keyword evidence="5" id="KW-0812">Transmembrane</keyword>
<evidence type="ECO:0000256" key="1">
    <source>
        <dbReference type="ARBA" id="ARBA00023015"/>
    </source>
</evidence>
<organism evidence="7 8">
    <name type="scientific">Dyadobacter subterraneus</name>
    <dbReference type="NCBI Taxonomy" id="2773304"/>
    <lineage>
        <taxon>Bacteria</taxon>
        <taxon>Pseudomonadati</taxon>
        <taxon>Bacteroidota</taxon>
        <taxon>Cytophagia</taxon>
        <taxon>Cytophagales</taxon>
        <taxon>Spirosomataceae</taxon>
        <taxon>Dyadobacter</taxon>
    </lineage>
</organism>
<dbReference type="Pfam" id="PF00440">
    <property type="entry name" value="TetR_N"/>
    <property type="match status" value="1"/>
</dbReference>
<feature type="transmembrane region" description="Helical" evidence="5">
    <location>
        <begin position="147"/>
        <end position="166"/>
    </location>
</feature>
<proteinExistence type="predicted"/>
<dbReference type="PROSITE" id="PS50977">
    <property type="entry name" value="HTH_TETR_2"/>
    <property type="match status" value="1"/>
</dbReference>
<dbReference type="Gene3D" id="1.10.357.10">
    <property type="entry name" value="Tetracycline Repressor, domain 2"/>
    <property type="match status" value="1"/>
</dbReference>
<evidence type="ECO:0000259" key="6">
    <source>
        <dbReference type="PROSITE" id="PS50977"/>
    </source>
</evidence>
<feature type="DNA-binding region" description="H-T-H motif" evidence="4">
    <location>
        <begin position="33"/>
        <end position="52"/>
    </location>
</feature>
<feature type="domain" description="HTH tetR-type" evidence="6">
    <location>
        <begin position="10"/>
        <end position="70"/>
    </location>
</feature>
<evidence type="ECO:0000313" key="8">
    <source>
        <dbReference type="Proteomes" id="UP000634134"/>
    </source>
</evidence>
<dbReference type="InterPro" id="IPR001647">
    <property type="entry name" value="HTH_TetR"/>
</dbReference>